<feature type="compositionally biased region" description="Basic and acidic residues" evidence="1">
    <location>
        <begin position="258"/>
        <end position="272"/>
    </location>
</feature>
<dbReference type="Proteomes" id="UP001243364">
    <property type="component" value="Unassembled WGS sequence"/>
</dbReference>
<name>A0ABU0QA22_STRAH</name>
<dbReference type="EMBL" id="JAUSYA010000001">
    <property type="protein sequence ID" value="MDQ0687514.1"/>
    <property type="molecule type" value="Genomic_DNA"/>
</dbReference>
<proteinExistence type="predicted"/>
<organism evidence="3 4">
    <name type="scientific">Streptomyces achromogenes</name>
    <dbReference type="NCBI Taxonomy" id="67255"/>
    <lineage>
        <taxon>Bacteria</taxon>
        <taxon>Bacillati</taxon>
        <taxon>Actinomycetota</taxon>
        <taxon>Actinomycetes</taxon>
        <taxon>Kitasatosporales</taxon>
        <taxon>Streptomycetaceae</taxon>
        <taxon>Streptomyces</taxon>
    </lineage>
</organism>
<evidence type="ECO:0000313" key="3">
    <source>
        <dbReference type="EMBL" id="MDQ0687514.1"/>
    </source>
</evidence>
<dbReference type="GO" id="GO:0032259">
    <property type="term" value="P:methylation"/>
    <property type="evidence" value="ECO:0007669"/>
    <property type="project" value="UniProtKB-KW"/>
</dbReference>
<keyword evidence="4" id="KW-1185">Reference proteome</keyword>
<feature type="region of interest" description="Disordered" evidence="1">
    <location>
        <begin position="244"/>
        <end position="293"/>
    </location>
</feature>
<dbReference type="InterPro" id="IPR013216">
    <property type="entry name" value="Methyltransf_11"/>
</dbReference>
<dbReference type="InterPro" id="IPR029063">
    <property type="entry name" value="SAM-dependent_MTases_sf"/>
</dbReference>
<feature type="domain" description="Methyltransferase type 11" evidence="2">
    <location>
        <begin position="40"/>
        <end position="134"/>
    </location>
</feature>
<comment type="caution">
    <text evidence="3">The sequence shown here is derived from an EMBL/GenBank/DDBJ whole genome shotgun (WGS) entry which is preliminary data.</text>
</comment>
<evidence type="ECO:0000259" key="2">
    <source>
        <dbReference type="Pfam" id="PF08241"/>
    </source>
</evidence>
<protein>
    <submittedName>
        <fullName evidence="3">SAM-dependent methyltransferase</fullName>
    </submittedName>
</protein>
<reference evidence="3 4" key="1">
    <citation type="submission" date="2023-07" db="EMBL/GenBank/DDBJ databases">
        <title>Comparative genomics of wheat-associated soil bacteria to identify genetic determinants of phenazine resistance.</title>
        <authorList>
            <person name="Mouncey N."/>
        </authorList>
    </citation>
    <scope>NUCLEOTIDE SEQUENCE [LARGE SCALE GENOMIC DNA]</scope>
    <source>
        <strain evidence="3 4">W4I19-2</strain>
    </source>
</reference>
<evidence type="ECO:0000313" key="4">
    <source>
        <dbReference type="Proteomes" id="UP001243364"/>
    </source>
</evidence>
<sequence>MLDYDEEAERYDTLRGGEPRAAAAADGVLGLVPGGARSLLDVACGTGIVTRRLADGRAGLRVTGVDRAPAMAGHAAARLPGAVALADARRLPFGAGRFDAVSSVWLLHLVEDPADARRIVAECARVLRPGGVYVTTVDKGASHNVGSDIDVVLASRPRRPASDAAAVVESYAVAAGLVPAGQARFPGRGQGRSPRRAIADLRRGWFVTLPPGHPLADGFAARLAALPDQDRPRPDPVFALRAFRKPLPAQLPKGRPPGPRDDCSGPSEERRPGPRGVLNPVARPGNSAARGGD</sequence>
<accession>A0ABU0QA22</accession>
<dbReference type="Gene3D" id="3.40.50.150">
    <property type="entry name" value="Vaccinia Virus protein VP39"/>
    <property type="match status" value="1"/>
</dbReference>
<dbReference type="Pfam" id="PF08241">
    <property type="entry name" value="Methyltransf_11"/>
    <property type="match status" value="1"/>
</dbReference>
<keyword evidence="3" id="KW-0489">Methyltransferase</keyword>
<keyword evidence="3" id="KW-0808">Transferase</keyword>
<gene>
    <name evidence="3" type="ORF">QFZ56_006477</name>
</gene>
<dbReference type="GO" id="GO:0008168">
    <property type="term" value="F:methyltransferase activity"/>
    <property type="evidence" value="ECO:0007669"/>
    <property type="project" value="UniProtKB-KW"/>
</dbReference>
<dbReference type="SUPFAM" id="SSF53335">
    <property type="entry name" value="S-adenosyl-L-methionine-dependent methyltransferases"/>
    <property type="match status" value="1"/>
</dbReference>
<evidence type="ECO:0000256" key="1">
    <source>
        <dbReference type="SAM" id="MobiDB-lite"/>
    </source>
</evidence>
<dbReference type="PANTHER" id="PTHR43591">
    <property type="entry name" value="METHYLTRANSFERASE"/>
    <property type="match status" value="1"/>
</dbReference>
<dbReference type="CDD" id="cd02440">
    <property type="entry name" value="AdoMet_MTases"/>
    <property type="match status" value="1"/>
</dbReference>